<gene>
    <name evidence="3" type="ORF">L596_019305</name>
</gene>
<reference evidence="3 4" key="2">
    <citation type="journal article" date="2019" name="G3 (Bethesda)">
        <title>Hybrid Assembly of the Genome of the Entomopathogenic Nematode Steinernema carpocapsae Identifies the X-Chromosome.</title>
        <authorList>
            <person name="Serra L."/>
            <person name="Macchietto M."/>
            <person name="Macias-Munoz A."/>
            <person name="McGill C.J."/>
            <person name="Rodriguez I.M."/>
            <person name="Rodriguez B."/>
            <person name="Murad R."/>
            <person name="Mortazavi A."/>
        </authorList>
    </citation>
    <scope>NUCLEOTIDE SEQUENCE [LARGE SCALE GENOMIC DNA]</scope>
    <source>
        <strain evidence="3 4">ALL</strain>
    </source>
</reference>
<keyword evidence="2" id="KW-0732">Signal</keyword>
<organism evidence="3 4">
    <name type="scientific">Steinernema carpocapsae</name>
    <name type="common">Entomopathogenic nematode</name>
    <dbReference type="NCBI Taxonomy" id="34508"/>
    <lineage>
        <taxon>Eukaryota</taxon>
        <taxon>Metazoa</taxon>
        <taxon>Ecdysozoa</taxon>
        <taxon>Nematoda</taxon>
        <taxon>Chromadorea</taxon>
        <taxon>Rhabditida</taxon>
        <taxon>Tylenchina</taxon>
        <taxon>Panagrolaimomorpha</taxon>
        <taxon>Strongyloidoidea</taxon>
        <taxon>Steinernematidae</taxon>
        <taxon>Steinernema</taxon>
    </lineage>
</organism>
<sequence length="191" mass="22069">MGFTLAGVLTALFFVAAAAHDDFLHGCSSHCQLNDADLTCWNRTNEFFERVTLSLMRQYVHVQVQRAQFMKKQKVKPDFKEMGDETIYRWSGEKPSNIEDEDGMTNKRLYTEIARSLLEAVKENVDKPDLKHNLMCPQGCEHSSRHWMWMFIGSAIVTCIITSLLVTVVCLLDRRDKRMSMLEEAKDMINK</sequence>
<evidence type="ECO:0000313" key="3">
    <source>
        <dbReference type="EMBL" id="TKR71757.1"/>
    </source>
</evidence>
<feature type="chain" id="PRO_5020533719" evidence="2">
    <location>
        <begin position="20"/>
        <end position="191"/>
    </location>
</feature>
<keyword evidence="1" id="KW-0812">Transmembrane</keyword>
<dbReference type="EMBL" id="AZBU02000006">
    <property type="protein sequence ID" value="TKR71757.1"/>
    <property type="molecule type" value="Genomic_DNA"/>
</dbReference>
<keyword evidence="1" id="KW-1133">Transmembrane helix</keyword>
<dbReference type="Proteomes" id="UP000298663">
    <property type="component" value="Unassembled WGS sequence"/>
</dbReference>
<name>A0A4U5MQ26_STECR</name>
<reference evidence="3 4" key="1">
    <citation type="journal article" date="2015" name="Genome Biol.">
        <title>Comparative genomics of Steinernema reveals deeply conserved gene regulatory networks.</title>
        <authorList>
            <person name="Dillman A.R."/>
            <person name="Macchietto M."/>
            <person name="Porter C.F."/>
            <person name="Rogers A."/>
            <person name="Williams B."/>
            <person name="Antoshechkin I."/>
            <person name="Lee M.M."/>
            <person name="Goodwin Z."/>
            <person name="Lu X."/>
            <person name="Lewis E.E."/>
            <person name="Goodrich-Blair H."/>
            <person name="Stock S.P."/>
            <person name="Adams B.J."/>
            <person name="Sternberg P.W."/>
            <person name="Mortazavi A."/>
        </authorList>
    </citation>
    <scope>NUCLEOTIDE SEQUENCE [LARGE SCALE GENOMIC DNA]</scope>
    <source>
        <strain evidence="3 4">ALL</strain>
    </source>
</reference>
<evidence type="ECO:0000256" key="1">
    <source>
        <dbReference type="SAM" id="Phobius"/>
    </source>
</evidence>
<dbReference type="AlphaFoldDB" id="A0A4U5MQ26"/>
<proteinExistence type="predicted"/>
<evidence type="ECO:0000256" key="2">
    <source>
        <dbReference type="SAM" id="SignalP"/>
    </source>
</evidence>
<feature type="signal peptide" evidence="2">
    <location>
        <begin position="1"/>
        <end position="19"/>
    </location>
</feature>
<protein>
    <submittedName>
        <fullName evidence="3">Uncharacterized protein</fullName>
    </submittedName>
</protein>
<accession>A0A4U5MQ26</accession>
<keyword evidence="1" id="KW-0472">Membrane</keyword>
<keyword evidence="4" id="KW-1185">Reference proteome</keyword>
<dbReference type="OrthoDB" id="5875590at2759"/>
<feature type="transmembrane region" description="Helical" evidence="1">
    <location>
        <begin position="147"/>
        <end position="172"/>
    </location>
</feature>
<evidence type="ECO:0000313" key="4">
    <source>
        <dbReference type="Proteomes" id="UP000298663"/>
    </source>
</evidence>
<comment type="caution">
    <text evidence="3">The sequence shown here is derived from an EMBL/GenBank/DDBJ whole genome shotgun (WGS) entry which is preliminary data.</text>
</comment>